<dbReference type="Gene3D" id="3.30.470.20">
    <property type="entry name" value="ATP-grasp fold, B domain"/>
    <property type="match status" value="1"/>
</dbReference>
<dbReference type="InterPro" id="IPR011761">
    <property type="entry name" value="ATP-grasp"/>
</dbReference>
<dbReference type="PANTHER" id="PTHR21621">
    <property type="entry name" value="RIBOSOMAL PROTEIN S6 MODIFICATION PROTEIN"/>
    <property type="match status" value="1"/>
</dbReference>
<organism evidence="3 4">
    <name type="scientific">candidate division WS6 bacterium GW2011_GWE1_34_7</name>
    <dbReference type="NCBI Taxonomy" id="1619093"/>
    <lineage>
        <taxon>Bacteria</taxon>
        <taxon>Candidatus Dojkabacteria</taxon>
    </lineage>
</organism>
<evidence type="ECO:0000259" key="2">
    <source>
        <dbReference type="PROSITE" id="PS50975"/>
    </source>
</evidence>
<dbReference type="Proteomes" id="UP000033866">
    <property type="component" value="Unassembled WGS sequence"/>
</dbReference>
<evidence type="ECO:0000256" key="1">
    <source>
        <dbReference type="PROSITE-ProRule" id="PRU00409"/>
    </source>
</evidence>
<dbReference type="GO" id="GO:0005737">
    <property type="term" value="C:cytoplasm"/>
    <property type="evidence" value="ECO:0007669"/>
    <property type="project" value="TreeGrafter"/>
</dbReference>
<dbReference type="Gene3D" id="2.40.70.10">
    <property type="entry name" value="Acid Proteases"/>
    <property type="match status" value="1"/>
</dbReference>
<feature type="domain" description="ATP-grasp" evidence="2">
    <location>
        <begin position="42"/>
        <end position="305"/>
    </location>
</feature>
<keyword evidence="1" id="KW-0067">ATP-binding</keyword>
<comment type="caution">
    <text evidence="3">The sequence shown here is derived from an EMBL/GenBank/DDBJ whole genome shotgun (WGS) entry which is preliminary data.</text>
</comment>
<sequence>MISSILKLNKEVLGLNRRNQEYVRPYNPPSSKAIADNKILTKRVLRKELIETPEVYKLIKSKKQLQFLDWDSLPKSFVIKPNQGTGGNGIIIFYGKKKGKNEWIRPNGTTMNQRNIILHIENILEGRFSMGSKNDIAIIEERIKTDSLLKQYSYRGVPDIRIICFNQVPVMAMLRLPTKRSNGTANLHSGAICTGIDIGTGITTYSMHMKKNIFVSDTYDLIDSTLDLKDNKPLSGIQIPNWDKILEIALKCQKVSGLGYIGVDIALDEQKGPVVFEINARPGLGIQVANQAGLRWRLEKVKDLKIKGIKHGIRISKNLFGGEIEESIEAISGRQVLNITEKVSLFDKNTDLNNINKSDQVKKEIVKAFMDTGVLTSRIDSKLANRLGYINAHKEFEKLDIPKKFENFKQAQEYIDKYEQEIVNSKDIKRLAKIVEDGEITVRPVFDIPIKIQDKVKLTEFVSTQSSDTPYLVTIGRSELTGYLIDTSNTF</sequence>
<dbReference type="InterPro" id="IPR021109">
    <property type="entry name" value="Peptidase_aspartic_dom_sf"/>
</dbReference>
<dbReference type="PATRIC" id="fig|1619093.3.peg.67"/>
<dbReference type="GO" id="GO:0046872">
    <property type="term" value="F:metal ion binding"/>
    <property type="evidence" value="ECO:0007669"/>
    <property type="project" value="InterPro"/>
</dbReference>
<gene>
    <name evidence="3" type="ORF">UR61_C0005G0005</name>
</gene>
<dbReference type="PROSITE" id="PS50975">
    <property type="entry name" value="ATP_GRASP"/>
    <property type="match status" value="1"/>
</dbReference>
<dbReference type="GO" id="GO:0005524">
    <property type="term" value="F:ATP binding"/>
    <property type="evidence" value="ECO:0007669"/>
    <property type="project" value="UniProtKB-UniRule"/>
</dbReference>
<keyword evidence="1" id="KW-0547">Nucleotide-binding</keyword>
<dbReference type="GO" id="GO:0009432">
    <property type="term" value="P:SOS response"/>
    <property type="evidence" value="ECO:0007669"/>
    <property type="project" value="TreeGrafter"/>
</dbReference>
<proteinExistence type="predicted"/>
<dbReference type="SUPFAM" id="SSF56059">
    <property type="entry name" value="Glutathione synthetase ATP-binding domain-like"/>
    <property type="match status" value="1"/>
</dbReference>
<dbReference type="GO" id="GO:0018169">
    <property type="term" value="F:ribosomal S6-glutamic acid ligase activity"/>
    <property type="evidence" value="ECO:0007669"/>
    <property type="project" value="TreeGrafter"/>
</dbReference>
<protein>
    <recommendedName>
        <fullName evidence="2">ATP-grasp domain-containing protein</fullName>
    </recommendedName>
</protein>
<dbReference type="PANTHER" id="PTHR21621:SF0">
    <property type="entry name" value="BETA-CITRYLGLUTAMATE SYNTHASE B-RELATED"/>
    <property type="match status" value="1"/>
</dbReference>
<dbReference type="Pfam" id="PF14397">
    <property type="entry name" value="ATPgrasp_ST"/>
    <property type="match status" value="1"/>
</dbReference>
<accession>A0A0G0EFH2</accession>
<dbReference type="InterPro" id="IPR039523">
    <property type="entry name" value="RimK-rel_E_lig_ATP-grasp"/>
</dbReference>
<evidence type="ECO:0000313" key="4">
    <source>
        <dbReference type="Proteomes" id="UP000033866"/>
    </source>
</evidence>
<name>A0A0G0EFH2_9BACT</name>
<dbReference type="AlphaFoldDB" id="A0A0G0EFH2"/>
<reference evidence="3 4" key="1">
    <citation type="journal article" date="2015" name="Nature">
        <title>rRNA introns, odd ribosomes, and small enigmatic genomes across a large radiation of phyla.</title>
        <authorList>
            <person name="Brown C.T."/>
            <person name="Hug L.A."/>
            <person name="Thomas B.C."/>
            <person name="Sharon I."/>
            <person name="Castelle C.J."/>
            <person name="Singh A."/>
            <person name="Wilkins M.J."/>
            <person name="Williams K.H."/>
            <person name="Banfield J.F."/>
        </authorList>
    </citation>
    <scope>NUCLEOTIDE SEQUENCE [LARGE SCALE GENOMIC DNA]</scope>
</reference>
<evidence type="ECO:0000313" key="3">
    <source>
        <dbReference type="EMBL" id="KKP66087.1"/>
    </source>
</evidence>
<dbReference type="EMBL" id="LBPV01000005">
    <property type="protein sequence ID" value="KKP66087.1"/>
    <property type="molecule type" value="Genomic_DNA"/>
</dbReference>